<evidence type="ECO:0000256" key="6">
    <source>
        <dbReference type="SAM" id="MobiDB-lite"/>
    </source>
</evidence>
<feature type="compositionally biased region" description="Basic and acidic residues" evidence="6">
    <location>
        <begin position="102"/>
        <end position="113"/>
    </location>
</feature>
<dbReference type="GO" id="GO:0016020">
    <property type="term" value="C:membrane"/>
    <property type="evidence" value="ECO:0007669"/>
    <property type="project" value="UniProtKB-SubCell"/>
</dbReference>
<gene>
    <name evidence="8" type="ORF">AXF15_12385</name>
</gene>
<comment type="subcellular location">
    <subcellularLocation>
        <location evidence="1">Membrane</location>
        <topology evidence="1">Single-pass membrane protein</topology>
    </subcellularLocation>
</comment>
<keyword evidence="9" id="KW-1185">Reference proteome</keyword>
<dbReference type="InterPro" id="IPR005498">
    <property type="entry name" value="T4SS_VirB10/TraB/TrbI"/>
</dbReference>
<feature type="region of interest" description="Disordered" evidence="6">
    <location>
        <begin position="131"/>
        <end position="164"/>
    </location>
</feature>
<feature type="transmembrane region" description="Helical" evidence="7">
    <location>
        <begin position="24"/>
        <end position="45"/>
    </location>
</feature>
<keyword evidence="5 7" id="KW-0472">Membrane</keyword>
<protein>
    <recommendedName>
        <fullName evidence="10">Conjugal transfer protein TrbI</fullName>
    </recommendedName>
</protein>
<organism evidence="8 9">
    <name type="scientific">Desulfomicrobium orale DSM 12838</name>
    <dbReference type="NCBI Taxonomy" id="888061"/>
    <lineage>
        <taxon>Bacteria</taxon>
        <taxon>Pseudomonadati</taxon>
        <taxon>Thermodesulfobacteriota</taxon>
        <taxon>Desulfovibrionia</taxon>
        <taxon>Desulfovibrionales</taxon>
        <taxon>Desulfomicrobiaceae</taxon>
        <taxon>Desulfomicrobium</taxon>
    </lineage>
</organism>
<evidence type="ECO:0000256" key="4">
    <source>
        <dbReference type="ARBA" id="ARBA00022989"/>
    </source>
</evidence>
<evidence type="ECO:0000313" key="9">
    <source>
        <dbReference type="Proteomes" id="UP000063964"/>
    </source>
</evidence>
<dbReference type="Gene3D" id="2.40.128.260">
    <property type="entry name" value="Type IV secretion system, VirB10/TraB/TrbI"/>
    <property type="match status" value="1"/>
</dbReference>
<proteinExistence type="inferred from homology"/>
<feature type="compositionally biased region" description="Basic and acidic residues" evidence="6">
    <location>
        <begin position="49"/>
        <end position="61"/>
    </location>
</feature>
<dbReference type="InterPro" id="IPR042217">
    <property type="entry name" value="T4SS_VirB10/TrbI"/>
</dbReference>
<dbReference type="RefSeq" id="WP_066608085.1">
    <property type="nucleotide sequence ID" value="NZ_CP014230.1"/>
</dbReference>
<dbReference type="Pfam" id="PF03743">
    <property type="entry name" value="TrbI"/>
    <property type="match status" value="1"/>
</dbReference>
<evidence type="ECO:0000256" key="5">
    <source>
        <dbReference type="ARBA" id="ARBA00023136"/>
    </source>
</evidence>
<dbReference type="STRING" id="888061.AXF15_12385"/>
<dbReference type="KEGG" id="doa:AXF15_12385"/>
<reference evidence="9" key="1">
    <citation type="submission" date="2016-02" db="EMBL/GenBank/DDBJ databases">
        <authorList>
            <person name="Holder M.E."/>
            <person name="Ajami N.J."/>
            <person name="Petrosino J.F."/>
        </authorList>
    </citation>
    <scope>NUCLEOTIDE SEQUENCE [LARGE SCALE GENOMIC DNA]</scope>
    <source>
        <strain evidence="9">DSM 12838</strain>
    </source>
</reference>
<evidence type="ECO:0000256" key="7">
    <source>
        <dbReference type="SAM" id="Phobius"/>
    </source>
</evidence>
<name>A0A0X8JS11_9BACT</name>
<dbReference type="AlphaFoldDB" id="A0A0X8JS11"/>
<dbReference type="Proteomes" id="UP000063964">
    <property type="component" value="Chromosome"/>
</dbReference>
<keyword evidence="4 7" id="KW-1133">Transmembrane helix</keyword>
<evidence type="ECO:0008006" key="10">
    <source>
        <dbReference type="Google" id="ProtNLM"/>
    </source>
</evidence>
<evidence type="ECO:0000256" key="2">
    <source>
        <dbReference type="ARBA" id="ARBA00010265"/>
    </source>
</evidence>
<keyword evidence="3 7" id="KW-0812">Transmembrane</keyword>
<evidence type="ECO:0000256" key="3">
    <source>
        <dbReference type="ARBA" id="ARBA00022692"/>
    </source>
</evidence>
<sequence length="387" mass="42290">MSDDPQGIELSGRPAVTKMSKKPLYVVAVMLLILAAALVWSVNFAHNPKEKEEQKKVEVPTETRPLLPSDASGLSLPQPESSGLASVPQENDEPLIVVQKAEPPRDTEGEDLRRRKRDAYFVALASPMTTVKRGSTEREQADAGTREKRQAAAVDAAGNPENQADLDKENFMNRVSREDDWQLPYTRKAGADLEIKTGTVIPGVMLTGINSDLPGSIIAQVSQNVFDTATGQHLLIPQGARLFGAYDSRIVYGQRRVLVAWNRVVFPDGSAVTLGAMPGTDMAGYAGYEDKVDNHYLRIFGSAVMMALITGGMSYSVDKLTPDNDSDKITAQGELGTALASQLGQATTRLLERNINIKPTLEIRPGYQFNIVATKDITFEQPYTAWR</sequence>
<comment type="similarity">
    <text evidence="2">Belongs to the TrbI/VirB10 family.</text>
</comment>
<dbReference type="OrthoDB" id="9807354at2"/>
<evidence type="ECO:0000256" key="1">
    <source>
        <dbReference type="ARBA" id="ARBA00004167"/>
    </source>
</evidence>
<dbReference type="EMBL" id="CP014230">
    <property type="protein sequence ID" value="AMD93818.1"/>
    <property type="molecule type" value="Genomic_DNA"/>
</dbReference>
<feature type="compositionally biased region" description="Basic and acidic residues" evidence="6">
    <location>
        <begin position="134"/>
        <end position="150"/>
    </location>
</feature>
<feature type="region of interest" description="Disordered" evidence="6">
    <location>
        <begin position="49"/>
        <end position="114"/>
    </location>
</feature>
<evidence type="ECO:0000313" key="8">
    <source>
        <dbReference type="EMBL" id="AMD93818.1"/>
    </source>
</evidence>
<dbReference type="CDD" id="cd16429">
    <property type="entry name" value="VirB10"/>
    <property type="match status" value="1"/>
</dbReference>
<accession>A0A0X8JS11</accession>